<gene>
    <name evidence="8" type="ORF">KHU32_22075</name>
</gene>
<evidence type="ECO:0000313" key="8">
    <source>
        <dbReference type="EMBL" id="MBS7813644.1"/>
    </source>
</evidence>
<dbReference type="PANTHER" id="PTHR21496">
    <property type="entry name" value="FERREDOXIN-RELATED"/>
    <property type="match status" value="1"/>
</dbReference>
<comment type="cofactor">
    <cofactor evidence="5">
        <name>[2Fe-2S] cluster</name>
        <dbReference type="ChEBI" id="CHEBI:190135"/>
    </cofactor>
</comment>
<evidence type="ECO:0000256" key="5">
    <source>
        <dbReference type="ARBA" id="ARBA00034078"/>
    </source>
</evidence>
<evidence type="ECO:0000313" key="9">
    <source>
        <dbReference type="Proteomes" id="UP000766336"/>
    </source>
</evidence>
<dbReference type="RefSeq" id="WP_213672336.1">
    <property type="nucleotide sequence ID" value="NZ_JAHCDA010000005.1"/>
</dbReference>
<dbReference type="PROSITE" id="PS51296">
    <property type="entry name" value="RIESKE"/>
    <property type="match status" value="1"/>
</dbReference>
<evidence type="ECO:0000259" key="7">
    <source>
        <dbReference type="PROSITE" id="PS51296"/>
    </source>
</evidence>
<dbReference type="InterPro" id="IPR036922">
    <property type="entry name" value="Rieske_2Fe-2S_sf"/>
</dbReference>
<keyword evidence="4" id="KW-0411">Iron-sulfur</keyword>
<keyword evidence="2" id="KW-0479">Metal-binding</keyword>
<keyword evidence="3" id="KW-0408">Iron</keyword>
<organism evidence="8 9">
    <name type="scientific">Roseococcus pinisoli</name>
    <dbReference type="NCBI Taxonomy" id="2835040"/>
    <lineage>
        <taxon>Bacteria</taxon>
        <taxon>Pseudomonadati</taxon>
        <taxon>Pseudomonadota</taxon>
        <taxon>Alphaproteobacteria</taxon>
        <taxon>Acetobacterales</taxon>
        <taxon>Roseomonadaceae</taxon>
        <taxon>Roseococcus</taxon>
    </lineage>
</organism>
<dbReference type="EMBL" id="JAHCDA010000005">
    <property type="protein sequence ID" value="MBS7813644.1"/>
    <property type="molecule type" value="Genomic_DNA"/>
</dbReference>
<dbReference type="SUPFAM" id="SSF50022">
    <property type="entry name" value="ISP domain"/>
    <property type="match status" value="1"/>
</dbReference>
<name>A0ABS5QIX9_9PROT</name>
<evidence type="ECO:0000256" key="3">
    <source>
        <dbReference type="ARBA" id="ARBA00023004"/>
    </source>
</evidence>
<dbReference type="Gene3D" id="2.102.10.10">
    <property type="entry name" value="Rieske [2Fe-2S] iron-sulphur domain"/>
    <property type="match status" value="1"/>
</dbReference>
<evidence type="ECO:0000256" key="1">
    <source>
        <dbReference type="ARBA" id="ARBA00022714"/>
    </source>
</evidence>
<reference evidence="8 9" key="1">
    <citation type="submission" date="2021-05" db="EMBL/GenBank/DDBJ databases">
        <title>Roseococcus sp. XZZS9, whole genome shotgun sequencing project.</title>
        <authorList>
            <person name="Zhao G."/>
            <person name="Shen L."/>
        </authorList>
    </citation>
    <scope>NUCLEOTIDE SEQUENCE [LARGE SCALE GENOMIC DNA]</scope>
    <source>
        <strain evidence="8 9">XZZS9</strain>
    </source>
</reference>
<dbReference type="InterPro" id="IPR017941">
    <property type="entry name" value="Rieske_2Fe-2S"/>
</dbReference>
<accession>A0ABS5QIX9</accession>
<dbReference type="Pfam" id="PF00355">
    <property type="entry name" value="Rieske"/>
    <property type="match status" value="1"/>
</dbReference>
<dbReference type="Proteomes" id="UP000766336">
    <property type="component" value="Unassembled WGS sequence"/>
</dbReference>
<evidence type="ECO:0000256" key="6">
    <source>
        <dbReference type="ARBA" id="ARBA00038001"/>
    </source>
</evidence>
<dbReference type="CDD" id="cd03528">
    <property type="entry name" value="Rieske_RO_ferredoxin"/>
    <property type="match status" value="1"/>
</dbReference>
<evidence type="ECO:0000256" key="2">
    <source>
        <dbReference type="ARBA" id="ARBA00022723"/>
    </source>
</evidence>
<evidence type="ECO:0000256" key="4">
    <source>
        <dbReference type="ARBA" id="ARBA00023014"/>
    </source>
</evidence>
<proteinExistence type="inferred from homology"/>
<protein>
    <submittedName>
        <fullName evidence="8">Non-heme iron oxygenase ferredoxin subunit</fullName>
    </submittedName>
</protein>
<keyword evidence="9" id="KW-1185">Reference proteome</keyword>
<comment type="similarity">
    <text evidence="6">Belongs to the bacterial ring-hydroxylating dioxygenase ferredoxin component family.</text>
</comment>
<dbReference type="PANTHER" id="PTHR21496:SF0">
    <property type="entry name" value="RIESKE DOMAIN-CONTAINING PROTEIN"/>
    <property type="match status" value="1"/>
</dbReference>
<comment type="caution">
    <text evidence="8">The sequence shown here is derived from an EMBL/GenBank/DDBJ whole genome shotgun (WGS) entry which is preliminary data.</text>
</comment>
<feature type="domain" description="Rieske" evidence="7">
    <location>
        <begin position="3"/>
        <end position="99"/>
    </location>
</feature>
<sequence length="101" mass="11192">MAWHDVAPEGEFEMDVPKVVQVGEDRVAVFRLADGFYAISDVCTHEYALLSDGFCEEGKIECPLHQACFDIRSGKALDEPAEVDLAIYPTRIDGGVVQFQL</sequence>
<keyword evidence="1" id="KW-0001">2Fe-2S</keyword>